<dbReference type="EMBL" id="MFKH01000006">
    <property type="protein sequence ID" value="OGG37669.1"/>
    <property type="molecule type" value="Genomic_DNA"/>
</dbReference>
<sequence>MREVSDGYIFTTFRDGDVIFYRDNYEKHCQRHGVIRGEDGREAIQRALIYPYYITSYTENSGKWNVGYIKKYRTILREIKTSRGKGVEYWEIILRRRPQTRRFKIATAYIAESLWGAIINMRVEKLEYKRR</sequence>
<proteinExistence type="predicted"/>
<dbReference type="STRING" id="1798468.A2110_00850"/>
<protein>
    <submittedName>
        <fullName evidence="1">Uncharacterized protein</fullName>
    </submittedName>
</protein>
<evidence type="ECO:0000313" key="2">
    <source>
        <dbReference type="Proteomes" id="UP000176273"/>
    </source>
</evidence>
<accession>A0A1F6BL69</accession>
<evidence type="ECO:0000313" key="1">
    <source>
        <dbReference type="EMBL" id="OGG37669.1"/>
    </source>
</evidence>
<comment type="caution">
    <text evidence="1">The sequence shown here is derived from an EMBL/GenBank/DDBJ whole genome shotgun (WGS) entry which is preliminary data.</text>
</comment>
<reference evidence="1 2" key="1">
    <citation type="journal article" date="2016" name="Nat. Commun.">
        <title>Thousands of microbial genomes shed light on interconnected biogeochemical processes in an aquifer system.</title>
        <authorList>
            <person name="Anantharaman K."/>
            <person name="Brown C.T."/>
            <person name="Hug L.A."/>
            <person name="Sharon I."/>
            <person name="Castelle C.J."/>
            <person name="Probst A.J."/>
            <person name="Thomas B.C."/>
            <person name="Singh A."/>
            <person name="Wilkins M.J."/>
            <person name="Karaoz U."/>
            <person name="Brodie E.L."/>
            <person name="Williams K.H."/>
            <person name="Hubbard S.S."/>
            <person name="Banfield J.F."/>
        </authorList>
    </citation>
    <scope>NUCLEOTIDE SEQUENCE [LARGE SCALE GENOMIC DNA]</scope>
</reference>
<name>A0A1F6BL69_9BACT</name>
<dbReference type="Proteomes" id="UP000176273">
    <property type="component" value="Unassembled WGS sequence"/>
</dbReference>
<organism evidence="1 2">
    <name type="scientific">Candidatus Jorgensenbacteria bacterium GWA1_54_12</name>
    <dbReference type="NCBI Taxonomy" id="1798468"/>
    <lineage>
        <taxon>Bacteria</taxon>
        <taxon>Candidatus Joergenseniibacteriota</taxon>
    </lineage>
</organism>
<gene>
    <name evidence="1" type="ORF">A2110_00850</name>
</gene>
<dbReference type="AlphaFoldDB" id="A0A1F6BL69"/>